<dbReference type="Gene3D" id="3.30.420.10">
    <property type="entry name" value="Ribonuclease H-like superfamily/Ribonuclease H"/>
    <property type="match status" value="1"/>
</dbReference>
<keyword evidence="2" id="KW-1185">Reference proteome</keyword>
<dbReference type="InterPro" id="IPR009057">
    <property type="entry name" value="Homeodomain-like_sf"/>
</dbReference>
<dbReference type="OrthoDB" id="2753252at2759"/>
<comment type="caution">
    <text evidence="1">The sequence shown here is derived from an EMBL/GenBank/DDBJ whole genome shotgun (WGS) entry which is preliminary data.</text>
</comment>
<name>A0A9Q3K184_9BASI</name>
<evidence type="ECO:0000313" key="2">
    <source>
        <dbReference type="Proteomes" id="UP000765509"/>
    </source>
</evidence>
<evidence type="ECO:0000313" key="1">
    <source>
        <dbReference type="EMBL" id="MBW0572131.1"/>
    </source>
</evidence>
<proteinExistence type="predicted"/>
<sequence length="266" mass="30595">MQIGLFKEHHLMPCKHPTNNYPPIMPHLDIETRGQIVGMCQAGLSFGAIGQLAGVPLTIIYDTVTKYQQIGTVKTQQKTRRPTILKDCDRRQLSRIITHFHCLTVAQAKNLMTEIVFTRIIRREIHKLGKASRIAPRKPYLQPQDFQAQLLFAQSHMHWGIDDWEKVLWTDESAFELGKKVDRVCVWCTPQEKWLLENLAVNHCSGRTKDIGSTETTGLPTSSLSFHQPKEQAPWIMGRHRLIVMEDNAPIHTATLRNQWRQQHGI</sequence>
<protein>
    <recommendedName>
        <fullName evidence="3">Transposase Tc1-like domain-containing protein</fullName>
    </recommendedName>
</protein>
<gene>
    <name evidence="1" type="ORF">O181_111846</name>
</gene>
<dbReference type="GO" id="GO:0003676">
    <property type="term" value="F:nucleic acid binding"/>
    <property type="evidence" value="ECO:0007669"/>
    <property type="project" value="InterPro"/>
</dbReference>
<dbReference type="InterPro" id="IPR036388">
    <property type="entry name" value="WH-like_DNA-bd_sf"/>
</dbReference>
<evidence type="ECO:0008006" key="3">
    <source>
        <dbReference type="Google" id="ProtNLM"/>
    </source>
</evidence>
<dbReference type="Gene3D" id="1.10.10.10">
    <property type="entry name" value="Winged helix-like DNA-binding domain superfamily/Winged helix DNA-binding domain"/>
    <property type="match status" value="1"/>
</dbReference>
<reference evidence="1" key="1">
    <citation type="submission" date="2021-03" db="EMBL/GenBank/DDBJ databases">
        <title>Draft genome sequence of rust myrtle Austropuccinia psidii MF-1, a brazilian biotype.</title>
        <authorList>
            <person name="Quecine M.C."/>
            <person name="Pachon D.M.R."/>
            <person name="Bonatelli M.L."/>
            <person name="Correr F.H."/>
            <person name="Franceschini L.M."/>
            <person name="Leite T.F."/>
            <person name="Margarido G.R.A."/>
            <person name="Almeida C.A."/>
            <person name="Ferrarezi J.A."/>
            <person name="Labate C.A."/>
        </authorList>
    </citation>
    <scope>NUCLEOTIDE SEQUENCE</scope>
    <source>
        <strain evidence="1">MF-1</strain>
    </source>
</reference>
<accession>A0A9Q3K184</accession>
<dbReference type="AlphaFoldDB" id="A0A9Q3K184"/>
<dbReference type="EMBL" id="AVOT02089533">
    <property type="protein sequence ID" value="MBW0572131.1"/>
    <property type="molecule type" value="Genomic_DNA"/>
</dbReference>
<dbReference type="InterPro" id="IPR036397">
    <property type="entry name" value="RNaseH_sf"/>
</dbReference>
<dbReference type="SUPFAM" id="SSF46689">
    <property type="entry name" value="Homeodomain-like"/>
    <property type="match status" value="1"/>
</dbReference>
<dbReference type="Proteomes" id="UP000765509">
    <property type="component" value="Unassembled WGS sequence"/>
</dbReference>
<organism evidence="1 2">
    <name type="scientific">Austropuccinia psidii MF-1</name>
    <dbReference type="NCBI Taxonomy" id="1389203"/>
    <lineage>
        <taxon>Eukaryota</taxon>
        <taxon>Fungi</taxon>
        <taxon>Dikarya</taxon>
        <taxon>Basidiomycota</taxon>
        <taxon>Pucciniomycotina</taxon>
        <taxon>Pucciniomycetes</taxon>
        <taxon>Pucciniales</taxon>
        <taxon>Sphaerophragmiaceae</taxon>
        <taxon>Austropuccinia</taxon>
    </lineage>
</organism>